<accession>A0A914MVT5</accession>
<proteinExistence type="inferred from homology"/>
<dbReference type="GO" id="GO:0005663">
    <property type="term" value="C:DNA replication factor C complex"/>
    <property type="evidence" value="ECO:0007669"/>
    <property type="project" value="TreeGrafter"/>
</dbReference>
<dbReference type="Gene3D" id="3.40.50.300">
    <property type="entry name" value="P-loop containing nucleotide triphosphate hydrolases"/>
    <property type="match status" value="1"/>
</dbReference>
<dbReference type="Gene3D" id="1.20.272.10">
    <property type="match status" value="1"/>
</dbReference>
<dbReference type="Gene3D" id="1.10.8.60">
    <property type="match status" value="1"/>
</dbReference>
<dbReference type="WBParaSite" id="Minc3s02866g31885">
    <property type="protein sequence ID" value="Minc3s02866g31885"/>
    <property type="gene ID" value="Minc3s02866g31885"/>
</dbReference>
<dbReference type="AlphaFoldDB" id="A0A914MVT5"/>
<evidence type="ECO:0000256" key="1">
    <source>
        <dbReference type="ARBA" id="ARBA00004123"/>
    </source>
</evidence>
<sequence length="333" mass="37243">MVSDSGNLPWVEKYRPSSLSDLVSQEEIVNSISKMIAEDRLPHLLFYGPPGTGKTTTILAAATKNLNASDERGIDVVRNKIVSFASSQGLQDVFSSTNTSSAKRPIKLVILDEADAMTKDAQNALRRIIEKYTDSTRFCIICNYLSKIIPALQSRCTRFRFAPLKQEQVMPRIDYIIKKEELNVTDDGKDALFKLSKGDMRRIINCFASTALATDVINEKGVYSCVGYPRPNVVEKILRILLDSTIEVANQKLSEMRLRHSVALMDILDELTDKISKMDGTPKLLQILYDGLSAIEQRLSAGCSERIQSLALISVFIQARGMEFEKYTNGDME</sequence>
<evidence type="ECO:0000256" key="4">
    <source>
        <dbReference type="ARBA" id="ARBA00022741"/>
    </source>
</evidence>
<dbReference type="CDD" id="cd18140">
    <property type="entry name" value="HLD_clamp_RFC"/>
    <property type="match status" value="1"/>
</dbReference>
<dbReference type="Proteomes" id="UP000887563">
    <property type="component" value="Unplaced"/>
</dbReference>
<dbReference type="InterPro" id="IPR013748">
    <property type="entry name" value="Rep_factorC_C"/>
</dbReference>
<dbReference type="GO" id="GO:0006261">
    <property type="term" value="P:DNA-templated DNA replication"/>
    <property type="evidence" value="ECO:0007669"/>
    <property type="project" value="TreeGrafter"/>
</dbReference>
<evidence type="ECO:0000256" key="5">
    <source>
        <dbReference type="ARBA" id="ARBA00022840"/>
    </source>
</evidence>
<comment type="subcellular location">
    <subcellularLocation>
        <location evidence="1">Nucleus</location>
    </subcellularLocation>
</comment>
<evidence type="ECO:0000256" key="3">
    <source>
        <dbReference type="ARBA" id="ARBA00022705"/>
    </source>
</evidence>
<dbReference type="PANTHER" id="PTHR11669:SF9">
    <property type="entry name" value="REPLICATION FACTOR C SUBUNIT 5"/>
    <property type="match status" value="1"/>
</dbReference>
<dbReference type="InterPro" id="IPR027417">
    <property type="entry name" value="P-loop_NTPase"/>
</dbReference>
<dbReference type="FunFam" id="3.40.50.300:FF:000129">
    <property type="entry name" value="Replication factor C subunit 5"/>
    <property type="match status" value="1"/>
</dbReference>
<keyword evidence="8" id="KW-1185">Reference proteome</keyword>
<organism evidence="8 9">
    <name type="scientific">Meloidogyne incognita</name>
    <name type="common">Southern root-knot nematode worm</name>
    <name type="synonym">Oxyuris incognita</name>
    <dbReference type="NCBI Taxonomy" id="6306"/>
    <lineage>
        <taxon>Eukaryota</taxon>
        <taxon>Metazoa</taxon>
        <taxon>Ecdysozoa</taxon>
        <taxon>Nematoda</taxon>
        <taxon>Chromadorea</taxon>
        <taxon>Rhabditida</taxon>
        <taxon>Tylenchina</taxon>
        <taxon>Tylenchomorpha</taxon>
        <taxon>Tylenchoidea</taxon>
        <taxon>Meloidogynidae</taxon>
        <taxon>Meloidogyninae</taxon>
        <taxon>Meloidogyne</taxon>
        <taxon>Meloidogyne incognita group</taxon>
    </lineage>
</organism>
<dbReference type="CDD" id="cd00009">
    <property type="entry name" value="AAA"/>
    <property type="match status" value="1"/>
</dbReference>
<dbReference type="GO" id="GO:0016887">
    <property type="term" value="F:ATP hydrolysis activity"/>
    <property type="evidence" value="ECO:0007669"/>
    <property type="project" value="InterPro"/>
</dbReference>
<dbReference type="InterPro" id="IPR008921">
    <property type="entry name" value="DNA_pol3_clamp-load_cplx_C"/>
</dbReference>
<evidence type="ECO:0000313" key="8">
    <source>
        <dbReference type="Proteomes" id="UP000887563"/>
    </source>
</evidence>
<dbReference type="InterPro" id="IPR003593">
    <property type="entry name" value="AAA+_ATPase"/>
</dbReference>
<keyword evidence="6" id="KW-0539">Nucleus</keyword>
<evidence type="ECO:0000259" key="7">
    <source>
        <dbReference type="SMART" id="SM00382"/>
    </source>
</evidence>
<dbReference type="SMART" id="SM00382">
    <property type="entry name" value="AAA"/>
    <property type="match status" value="1"/>
</dbReference>
<dbReference type="InterPro" id="IPR050238">
    <property type="entry name" value="DNA_Rep/Repair_Clamp_Loader"/>
</dbReference>
<evidence type="ECO:0000256" key="6">
    <source>
        <dbReference type="ARBA" id="ARBA00023242"/>
    </source>
</evidence>
<keyword evidence="5" id="KW-0067">ATP-binding</keyword>
<dbReference type="GO" id="GO:0006281">
    <property type="term" value="P:DNA repair"/>
    <property type="evidence" value="ECO:0007669"/>
    <property type="project" value="TreeGrafter"/>
</dbReference>
<comment type="similarity">
    <text evidence="2">Belongs to the activator 1 small subunits family.</text>
</comment>
<dbReference type="InterPro" id="IPR003959">
    <property type="entry name" value="ATPase_AAA_core"/>
</dbReference>
<evidence type="ECO:0000313" key="9">
    <source>
        <dbReference type="WBParaSite" id="Minc3s02866g31885"/>
    </source>
</evidence>
<dbReference type="GO" id="GO:0003689">
    <property type="term" value="F:DNA clamp loader activity"/>
    <property type="evidence" value="ECO:0007669"/>
    <property type="project" value="TreeGrafter"/>
</dbReference>
<name>A0A914MVT5_MELIC</name>
<keyword evidence="3" id="KW-0235">DNA replication</keyword>
<dbReference type="Pfam" id="PF00004">
    <property type="entry name" value="AAA"/>
    <property type="match status" value="1"/>
</dbReference>
<dbReference type="SUPFAM" id="SSF52540">
    <property type="entry name" value="P-loop containing nucleoside triphosphate hydrolases"/>
    <property type="match status" value="1"/>
</dbReference>
<reference evidence="9" key="1">
    <citation type="submission" date="2022-11" db="UniProtKB">
        <authorList>
            <consortium name="WormBaseParasite"/>
        </authorList>
    </citation>
    <scope>IDENTIFICATION</scope>
</reference>
<dbReference type="GO" id="GO:0003677">
    <property type="term" value="F:DNA binding"/>
    <property type="evidence" value="ECO:0007669"/>
    <property type="project" value="InterPro"/>
</dbReference>
<feature type="domain" description="AAA+ ATPase" evidence="7">
    <location>
        <begin position="40"/>
        <end position="167"/>
    </location>
</feature>
<dbReference type="PANTHER" id="PTHR11669">
    <property type="entry name" value="REPLICATION FACTOR C / DNA POLYMERASE III GAMMA-TAU SUBUNIT"/>
    <property type="match status" value="1"/>
</dbReference>
<dbReference type="SUPFAM" id="SSF48019">
    <property type="entry name" value="post-AAA+ oligomerization domain-like"/>
    <property type="match status" value="1"/>
</dbReference>
<dbReference type="Pfam" id="PF08542">
    <property type="entry name" value="Rep_fac_C"/>
    <property type="match status" value="1"/>
</dbReference>
<dbReference type="GO" id="GO:0005524">
    <property type="term" value="F:ATP binding"/>
    <property type="evidence" value="ECO:0007669"/>
    <property type="project" value="UniProtKB-KW"/>
</dbReference>
<dbReference type="InterPro" id="IPR047854">
    <property type="entry name" value="RFC_lid"/>
</dbReference>
<dbReference type="GO" id="GO:0005634">
    <property type="term" value="C:nucleus"/>
    <property type="evidence" value="ECO:0007669"/>
    <property type="project" value="UniProtKB-SubCell"/>
</dbReference>
<protein>
    <submittedName>
        <fullName evidence="9">AAA+ ATPase domain-containing protein</fullName>
    </submittedName>
</protein>
<evidence type="ECO:0000256" key="2">
    <source>
        <dbReference type="ARBA" id="ARBA00005378"/>
    </source>
</evidence>
<keyword evidence="4" id="KW-0547">Nucleotide-binding</keyword>